<dbReference type="EMBL" id="JAYFSI010000001">
    <property type="protein sequence ID" value="MEA5358217.1"/>
    <property type="molecule type" value="Genomic_DNA"/>
</dbReference>
<dbReference type="RefSeq" id="WP_323322831.1">
    <property type="nucleotide sequence ID" value="NZ_JAYFSI010000001.1"/>
</dbReference>
<evidence type="ECO:0000313" key="2">
    <source>
        <dbReference type="Proteomes" id="UP001304298"/>
    </source>
</evidence>
<keyword evidence="2" id="KW-1185">Reference proteome</keyword>
<protein>
    <submittedName>
        <fullName evidence="1">Uncharacterized protein</fullName>
    </submittedName>
</protein>
<reference evidence="1 2" key="1">
    <citation type="submission" date="2023-12" db="EMBL/GenBank/DDBJ databases">
        <title>Amycolatopsis sp. V23-08.</title>
        <authorList>
            <person name="Somphong A."/>
        </authorList>
    </citation>
    <scope>NUCLEOTIDE SEQUENCE [LARGE SCALE GENOMIC DNA]</scope>
    <source>
        <strain evidence="1 2">V23-08</strain>
    </source>
</reference>
<name>A0ABU5QWD1_9PSEU</name>
<dbReference type="Proteomes" id="UP001304298">
    <property type="component" value="Unassembled WGS sequence"/>
</dbReference>
<comment type="caution">
    <text evidence="1">The sequence shown here is derived from an EMBL/GenBank/DDBJ whole genome shotgun (WGS) entry which is preliminary data.</text>
</comment>
<gene>
    <name evidence="1" type="ORF">VA596_01605</name>
</gene>
<organism evidence="1 2">
    <name type="scientific">Amycolatopsis heterodermiae</name>
    <dbReference type="NCBI Taxonomy" id="3110235"/>
    <lineage>
        <taxon>Bacteria</taxon>
        <taxon>Bacillati</taxon>
        <taxon>Actinomycetota</taxon>
        <taxon>Actinomycetes</taxon>
        <taxon>Pseudonocardiales</taxon>
        <taxon>Pseudonocardiaceae</taxon>
        <taxon>Amycolatopsis</taxon>
    </lineage>
</organism>
<proteinExistence type="predicted"/>
<sequence length="106" mass="11653">MPPRELLRMVLELIADEIEDPAVAASLREFVAGGYAFFALSTYTATQAAEIMKVIREKLPAAAWEWFPDSESAREVVAELVEMVEEAEAAPPGLTKRPDFRRGASG</sequence>
<accession>A0ABU5QWD1</accession>
<evidence type="ECO:0000313" key="1">
    <source>
        <dbReference type="EMBL" id="MEA5358217.1"/>
    </source>
</evidence>